<reference evidence="1 2" key="1">
    <citation type="submission" date="2017-07" db="EMBL/GenBank/DDBJ databases">
        <title>Genome sequence of Pseudomonas NEP1.</title>
        <authorList>
            <person name="Nascimento F.X."/>
        </authorList>
    </citation>
    <scope>NUCLEOTIDE SEQUENCE [LARGE SCALE GENOMIC DNA]</scope>
    <source>
        <strain evidence="1 2">NEP1</strain>
    </source>
</reference>
<accession>A0A345UVJ0</accession>
<evidence type="ECO:0000313" key="2">
    <source>
        <dbReference type="Proteomes" id="UP000254535"/>
    </source>
</evidence>
<organism evidence="1 2">
    <name type="scientific">Pseudomonas fluorescens</name>
    <dbReference type="NCBI Taxonomy" id="294"/>
    <lineage>
        <taxon>Bacteria</taxon>
        <taxon>Pseudomonadati</taxon>
        <taxon>Pseudomonadota</taxon>
        <taxon>Gammaproteobacteria</taxon>
        <taxon>Pseudomonadales</taxon>
        <taxon>Pseudomonadaceae</taxon>
        <taxon>Pseudomonas</taxon>
    </lineage>
</organism>
<gene>
    <name evidence="1" type="ORF">CFN16_10250</name>
</gene>
<dbReference type="AlphaFoldDB" id="A0A345UVJ0"/>
<evidence type="ECO:0000313" key="1">
    <source>
        <dbReference type="EMBL" id="AXJ04492.1"/>
    </source>
</evidence>
<name>A0A345UVJ0_PSEFL</name>
<sequence length="206" mass="24306">MSFIKKIMALLKPEPRQEQIAGYSKQELKSLFSRPLAHTNLPVQPPTTSLESADICAFFSQFLIEPKDLFEFESLVESHFRKNNERTFNDLPVFEYESALSGDRLIFFASSREFNSVTIRLITNSLDFLTMLNRKKFAVPPPWFAFEGYEPSWWGGSMQGAQEYYDNNYFFSFFTQLSDVEKQSYYSRFRATDEWIERLELMYDTE</sequence>
<protein>
    <submittedName>
        <fullName evidence="1">Uncharacterized protein</fullName>
    </submittedName>
</protein>
<dbReference type="EMBL" id="CP022313">
    <property type="protein sequence ID" value="AXJ04492.1"/>
    <property type="molecule type" value="Genomic_DNA"/>
</dbReference>
<dbReference type="Proteomes" id="UP000254535">
    <property type="component" value="Chromosome"/>
</dbReference>
<proteinExistence type="predicted"/>
<dbReference type="RefSeq" id="WP_115077368.1">
    <property type="nucleotide sequence ID" value="NZ_CP022313.1"/>
</dbReference>